<feature type="transmembrane region" description="Helical" evidence="2">
    <location>
        <begin position="76"/>
        <end position="97"/>
    </location>
</feature>
<comment type="caution">
    <text evidence="3">The sequence shown here is derived from an EMBL/GenBank/DDBJ whole genome shotgun (WGS) entry which is preliminary data.</text>
</comment>
<organism evidence="3 4">
    <name type="scientific">Paractinoplanes rishiriensis</name>
    <dbReference type="NCBI Taxonomy" id="1050105"/>
    <lineage>
        <taxon>Bacteria</taxon>
        <taxon>Bacillati</taxon>
        <taxon>Actinomycetota</taxon>
        <taxon>Actinomycetes</taxon>
        <taxon>Micromonosporales</taxon>
        <taxon>Micromonosporaceae</taxon>
        <taxon>Paractinoplanes</taxon>
    </lineage>
</organism>
<dbReference type="AlphaFoldDB" id="A0A919K6I0"/>
<feature type="compositionally biased region" description="Basic and acidic residues" evidence="1">
    <location>
        <begin position="1"/>
        <end position="10"/>
    </location>
</feature>
<protein>
    <submittedName>
        <fullName evidence="3">Uncharacterized protein</fullName>
    </submittedName>
</protein>
<evidence type="ECO:0000256" key="2">
    <source>
        <dbReference type="SAM" id="Phobius"/>
    </source>
</evidence>
<evidence type="ECO:0000313" key="3">
    <source>
        <dbReference type="EMBL" id="GIF00545.1"/>
    </source>
</evidence>
<reference evidence="3" key="1">
    <citation type="submission" date="2021-01" db="EMBL/GenBank/DDBJ databases">
        <title>Whole genome shotgun sequence of Actinoplanes rishiriensis NBRC 108556.</title>
        <authorList>
            <person name="Komaki H."/>
            <person name="Tamura T."/>
        </authorList>
    </citation>
    <scope>NUCLEOTIDE SEQUENCE</scope>
    <source>
        <strain evidence="3">NBRC 108556</strain>
    </source>
</reference>
<dbReference type="EMBL" id="BOMV01000083">
    <property type="protein sequence ID" value="GIF00545.1"/>
    <property type="molecule type" value="Genomic_DNA"/>
</dbReference>
<keyword evidence="2" id="KW-1133">Transmembrane helix</keyword>
<evidence type="ECO:0000313" key="4">
    <source>
        <dbReference type="Proteomes" id="UP000636960"/>
    </source>
</evidence>
<dbReference type="RefSeq" id="WP_203788445.1">
    <property type="nucleotide sequence ID" value="NZ_BOMV01000083.1"/>
</dbReference>
<dbReference type="Proteomes" id="UP000636960">
    <property type="component" value="Unassembled WGS sequence"/>
</dbReference>
<proteinExistence type="predicted"/>
<feature type="region of interest" description="Disordered" evidence="1">
    <location>
        <begin position="1"/>
        <end position="21"/>
    </location>
</feature>
<feature type="transmembrane region" description="Helical" evidence="2">
    <location>
        <begin position="232"/>
        <end position="252"/>
    </location>
</feature>
<evidence type="ECO:0000256" key="1">
    <source>
        <dbReference type="SAM" id="MobiDB-lite"/>
    </source>
</evidence>
<feature type="transmembrane region" description="Helical" evidence="2">
    <location>
        <begin position="188"/>
        <end position="212"/>
    </location>
</feature>
<feature type="transmembrane region" description="Helical" evidence="2">
    <location>
        <begin position="259"/>
        <end position="278"/>
    </location>
</feature>
<keyword evidence="4" id="KW-1185">Reference proteome</keyword>
<keyword evidence="2" id="KW-0812">Transmembrane</keyword>
<feature type="transmembrane region" description="Helical" evidence="2">
    <location>
        <begin position="159"/>
        <end position="176"/>
    </location>
</feature>
<feature type="transmembrane region" description="Helical" evidence="2">
    <location>
        <begin position="123"/>
        <end position="147"/>
    </location>
</feature>
<accession>A0A919K6I0</accession>
<sequence>MSAAPVRERTAGVPGAPGARDSRRGMVALARVEAVRLLRHPVTVVFMLLFMGTWIYDVAANGAARYPVLQDENREIQFAGVVLLGGAALVVANLAVLRAHRHGTAALYDVLALPAPWRTGGHLLALVPFAAVSAGLVAVRIGVFAASPGAAGATDPYELATTPVAVLLLGATGVLLGRLVHSVVVAPLVLLALAVVTVAGQMPGYAPLAWILPAAVSYEPMPLPVDLLARPAAAHLVYLAGALSLVIVAALARSGARGRYLTAVAAAGLLVTLAAGAVQYRPVNAEVTAARIVATERPAGQQTCRTVDPVTYCAFEGFTPWVSGWDTVVRGVLRRLPAAEAQRPFAVRQRVWAHNYPTAGRVTELEDVRARAEIWRQDDQAAGTPATVPVGTTWGDLRSEVGFAGLIAYEVLTRAGVAASGSMCGSRAVLVAWLAGQATPRTAAGLREADATSWGGVSFTETSFDTGVSVPDREMSVAFALLERPADQIGAQLLRSWPELTAAGTPTERVGELFGVPVPPQLPEGERSVCTA</sequence>
<keyword evidence="2" id="KW-0472">Membrane</keyword>
<feature type="transmembrane region" description="Helical" evidence="2">
    <location>
        <begin position="37"/>
        <end position="56"/>
    </location>
</feature>
<name>A0A919K6I0_9ACTN</name>
<gene>
    <name evidence="3" type="ORF">Ari01nite_80090</name>
</gene>